<reference evidence="2 3" key="1">
    <citation type="journal article" date="2019" name="Commun. Biol.">
        <title>The bagworm genome reveals a unique fibroin gene that provides high tensile strength.</title>
        <authorList>
            <person name="Kono N."/>
            <person name="Nakamura H."/>
            <person name="Ohtoshi R."/>
            <person name="Tomita M."/>
            <person name="Numata K."/>
            <person name="Arakawa K."/>
        </authorList>
    </citation>
    <scope>NUCLEOTIDE SEQUENCE [LARGE SCALE GENOMIC DNA]</scope>
</reference>
<evidence type="ECO:0000313" key="3">
    <source>
        <dbReference type="Proteomes" id="UP000299102"/>
    </source>
</evidence>
<dbReference type="EMBL" id="BGZK01000743">
    <property type="protein sequence ID" value="GBP58724.1"/>
    <property type="molecule type" value="Genomic_DNA"/>
</dbReference>
<sequence>MWTSKLSTLLLFRNSIVLCFLFFVSILDSATRPTCDFNCATGEGSDRRSPVKTKKAIFLEDYVAFSSAAANAIWLSGSLNTVSYLTQFCYDEGDVFSVTCNLHVDHDLGGNRIYLGPIREEVGIIKELRSSSRKPSSRSQVILNLAKKHDGWKLECYSQNAGDEGFPTAVNRSIVVQFQMRPDDTCPGRAKQGKCDVTHEVLHKETGLRAGHHAVHDRVNGFGYK</sequence>
<proteinExistence type="predicted"/>
<keyword evidence="1" id="KW-0732">Signal</keyword>
<keyword evidence="3" id="KW-1185">Reference proteome</keyword>
<comment type="caution">
    <text evidence="2">The sequence shown here is derived from an EMBL/GenBank/DDBJ whole genome shotgun (WGS) entry which is preliminary data.</text>
</comment>
<dbReference type="AlphaFoldDB" id="A0A4C1X8Q9"/>
<evidence type="ECO:0000256" key="1">
    <source>
        <dbReference type="SAM" id="SignalP"/>
    </source>
</evidence>
<gene>
    <name evidence="2" type="ORF">EVAR_35503_1</name>
</gene>
<feature type="signal peptide" evidence="1">
    <location>
        <begin position="1"/>
        <end position="19"/>
    </location>
</feature>
<organism evidence="2 3">
    <name type="scientific">Eumeta variegata</name>
    <name type="common">Bagworm moth</name>
    <name type="synonym">Eumeta japonica</name>
    <dbReference type="NCBI Taxonomy" id="151549"/>
    <lineage>
        <taxon>Eukaryota</taxon>
        <taxon>Metazoa</taxon>
        <taxon>Ecdysozoa</taxon>
        <taxon>Arthropoda</taxon>
        <taxon>Hexapoda</taxon>
        <taxon>Insecta</taxon>
        <taxon>Pterygota</taxon>
        <taxon>Neoptera</taxon>
        <taxon>Endopterygota</taxon>
        <taxon>Lepidoptera</taxon>
        <taxon>Glossata</taxon>
        <taxon>Ditrysia</taxon>
        <taxon>Tineoidea</taxon>
        <taxon>Psychidae</taxon>
        <taxon>Oiketicinae</taxon>
        <taxon>Eumeta</taxon>
    </lineage>
</organism>
<dbReference type="Proteomes" id="UP000299102">
    <property type="component" value="Unassembled WGS sequence"/>
</dbReference>
<feature type="chain" id="PRO_5020021921" evidence="1">
    <location>
        <begin position="20"/>
        <end position="225"/>
    </location>
</feature>
<name>A0A4C1X8Q9_EUMVA</name>
<evidence type="ECO:0000313" key="2">
    <source>
        <dbReference type="EMBL" id="GBP58724.1"/>
    </source>
</evidence>
<protein>
    <submittedName>
        <fullName evidence="2">Uncharacterized protein</fullName>
    </submittedName>
</protein>
<accession>A0A4C1X8Q9</accession>